<dbReference type="PRINTS" id="PR00412">
    <property type="entry name" value="EPOXHYDRLASE"/>
</dbReference>
<proteinExistence type="predicted"/>
<dbReference type="RefSeq" id="WP_005620104.1">
    <property type="nucleotide sequence ID" value="NZ_CP015230.1"/>
</dbReference>
<feature type="domain" description="AB hydrolase-1" evidence="1">
    <location>
        <begin position="59"/>
        <end position="295"/>
    </location>
</feature>
<evidence type="ECO:0000313" key="3">
    <source>
        <dbReference type="Proteomes" id="UP000013243"/>
    </source>
</evidence>
<dbReference type="SUPFAM" id="SSF53474">
    <property type="entry name" value="alpha/beta-Hydrolases"/>
    <property type="match status" value="1"/>
</dbReference>
<dbReference type="InterPro" id="IPR050228">
    <property type="entry name" value="Carboxylesterase_BioH"/>
</dbReference>
<dbReference type="PANTHER" id="PTHR43194:SF2">
    <property type="entry name" value="PEROXISOMAL MEMBRANE PROTEIN LPX1"/>
    <property type="match status" value="1"/>
</dbReference>
<reference evidence="2 3" key="1">
    <citation type="journal article" date="2016" name="ISME J.">
        <title>Global occurrence and heterogeneity of the Roseobacter-clade species Ruegeria mobilis.</title>
        <authorList>
            <person name="Sonnenschein E."/>
            <person name="Gram L."/>
        </authorList>
    </citation>
    <scope>NUCLEOTIDE SEQUENCE [LARGE SCALE GENOMIC DNA]</scope>
    <source>
        <strain evidence="2 3">F1926</strain>
    </source>
</reference>
<dbReference type="PANTHER" id="PTHR43194">
    <property type="entry name" value="HYDROLASE ALPHA/BETA FOLD FAMILY"/>
    <property type="match status" value="1"/>
</dbReference>
<dbReference type="Gene3D" id="3.40.50.1820">
    <property type="entry name" value="alpha/beta hydrolase"/>
    <property type="match status" value="1"/>
</dbReference>
<dbReference type="EMBL" id="CP015230">
    <property type="protein sequence ID" value="ANP41677.1"/>
    <property type="molecule type" value="Genomic_DNA"/>
</dbReference>
<gene>
    <name evidence="2" type="ORF">K529_012935</name>
</gene>
<protein>
    <submittedName>
        <fullName evidence="2">Alpha/beta hydrolase</fullName>
    </submittedName>
</protein>
<dbReference type="Proteomes" id="UP000013243">
    <property type="component" value="Chromosome"/>
</dbReference>
<accession>A0A1B1A584</accession>
<dbReference type="InterPro" id="IPR000073">
    <property type="entry name" value="AB_hydrolase_1"/>
</dbReference>
<name>A0A1B1A584_9RHOB</name>
<sequence>MIWFLCAALLVIALLFLPALQEALRRPLNEAMRSDAPGDFAELSQGQTHYRWIGPLRGPVVVCVHGITTPSESFVPLAKELAEMGYRVLLYDLYGRGYSDYVHGVQDREFFLQQLNDLLAFEGIVEDFVLVGHSAGGAIATAYAAANVWRIRSLILITPVGLHEPRGPMAQFRKRPHGVKNLMLRWSYPIVARRYVNRVLADPRTPEEVQKAQRAQSRRQGHAPSNLAAMQGILREDFAPEQKTFNQQGLPVLAIWGRDDMIVPCDTIGRLAEINRSAKQDVIEGAGHEVVYTHPKEVARIIYENQRLGL</sequence>
<dbReference type="AlphaFoldDB" id="A0A1B1A584"/>
<evidence type="ECO:0000313" key="2">
    <source>
        <dbReference type="EMBL" id="ANP41677.1"/>
    </source>
</evidence>
<dbReference type="OrthoDB" id="7267294at2"/>
<organism evidence="2 3">
    <name type="scientific">Tritonibacter mobilis F1926</name>
    <dbReference type="NCBI Taxonomy" id="1265309"/>
    <lineage>
        <taxon>Bacteria</taxon>
        <taxon>Pseudomonadati</taxon>
        <taxon>Pseudomonadota</taxon>
        <taxon>Alphaproteobacteria</taxon>
        <taxon>Rhodobacterales</taxon>
        <taxon>Paracoccaceae</taxon>
        <taxon>Tritonibacter</taxon>
    </lineage>
</organism>
<dbReference type="KEGG" id="rmb:K529_012935"/>
<dbReference type="GO" id="GO:0016787">
    <property type="term" value="F:hydrolase activity"/>
    <property type="evidence" value="ECO:0007669"/>
    <property type="project" value="UniProtKB-KW"/>
</dbReference>
<dbReference type="GeneID" id="28250755"/>
<dbReference type="STRING" id="1265309.K529_012935"/>
<dbReference type="PRINTS" id="PR00111">
    <property type="entry name" value="ABHYDROLASE"/>
</dbReference>
<dbReference type="InterPro" id="IPR000639">
    <property type="entry name" value="Epox_hydrolase-like"/>
</dbReference>
<keyword evidence="2" id="KW-0378">Hydrolase</keyword>
<evidence type="ECO:0000259" key="1">
    <source>
        <dbReference type="Pfam" id="PF00561"/>
    </source>
</evidence>
<dbReference type="InterPro" id="IPR029058">
    <property type="entry name" value="AB_hydrolase_fold"/>
</dbReference>
<dbReference type="Pfam" id="PF00561">
    <property type="entry name" value="Abhydrolase_1"/>
    <property type="match status" value="1"/>
</dbReference>